<feature type="transmembrane region" description="Helical" evidence="7">
    <location>
        <begin position="380"/>
        <end position="401"/>
    </location>
</feature>
<evidence type="ECO:0000256" key="6">
    <source>
        <dbReference type="ARBA" id="ARBA00044504"/>
    </source>
</evidence>
<feature type="transmembrane region" description="Helical" evidence="7">
    <location>
        <begin position="154"/>
        <end position="173"/>
    </location>
</feature>
<dbReference type="InterPro" id="IPR000109">
    <property type="entry name" value="POT_fam"/>
</dbReference>
<feature type="transmembrane region" description="Helical" evidence="7">
    <location>
        <begin position="87"/>
        <end position="110"/>
    </location>
</feature>
<reference evidence="8" key="2">
    <citation type="submission" date="2023-05" db="EMBL/GenBank/DDBJ databases">
        <authorList>
            <person name="Schelkunov M.I."/>
        </authorList>
    </citation>
    <scope>NUCLEOTIDE SEQUENCE</scope>
    <source>
        <strain evidence="8">Hsosn_3</strain>
        <tissue evidence="8">Leaf</tissue>
    </source>
</reference>
<proteinExistence type="inferred from homology"/>
<reference evidence="8" key="1">
    <citation type="submission" date="2023-02" db="EMBL/GenBank/DDBJ databases">
        <title>Genome of toxic invasive species Heracleum sosnowskyi carries increased number of genes despite the absence of recent whole-genome duplications.</title>
        <authorList>
            <person name="Schelkunov M."/>
            <person name="Shtratnikova V."/>
            <person name="Makarenko M."/>
            <person name="Klepikova A."/>
            <person name="Omelchenko D."/>
            <person name="Novikova G."/>
            <person name="Obukhova E."/>
            <person name="Bogdanov V."/>
            <person name="Penin A."/>
            <person name="Logacheva M."/>
        </authorList>
    </citation>
    <scope>NUCLEOTIDE SEQUENCE</scope>
    <source>
        <strain evidence="8">Hsosn_3</strain>
        <tissue evidence="8">Leaf</tissue>
    </source>
</reference>
<dbReference type="EMBL" id="JAUIZM010000004">
    <property type="protein sequence ID" value="KAK1386938.1"/>
    <property type="molecule type" value="Genomic_DNA"/>
</dbReference>
<evidence type="ECO:0000313" key="8">
    <source>
        <dbReference type="EMBL" id="KAK1386938.1"/>
    </source>
</evidence>
<name>A0AAD8ILN3_9APIA</name>
<keyword evidence="4 7" id="KW-1133">Transmembrane helix</keyword>
<comment type="subcellular location">
    <subcellularLocation>
        <location evidence="1">Membrane</location>
        <topology evidence="1">Multi-pass membrane protein</topology>
    </subcellularLocation>
</comment>
<protein>
    <submittedName>
        <fullName evidence="8">Solute carrier family 15 (Peptide/histidine transporter), member 3/4</fullName>
    </submittedName>
</protein>
<feature type="transmembrane region" description="Helical" evidence="7">
    <location>
        <begin position="510"/>
        <end position="528"/>
    </location>
</feature>
<feature type="transmembrane region" description="Helical" evidence="7">
    <location>
        <begin position="338"/>
        <end position="360"/>
    </location>
</feature>
<feature type="transmembrane region" description="Helical" evidence="7">
    <location>
        <begin position="465"/>
        <end position="485"/>
    </location>
</feature>
<dbReference type="SUPFAM" id="SSF103473">
    <property type="entry name" value="MFS general substrate transporter"/>
    <property type="match status" value="1"/>
</dbReference>
<evidence type="ECO:0000256" key="4">
    <source>
        <dbReference type="ARBA" id="ARBA00022989"/>
    </source>
</evidence>
<dbReference type="GO" id="GO:0016020">
    <property type="term" value="C:membrane"/>
    <property type="evidence" value="ECO:0007669"/>
    <property type="project" value="UniProtKB-SubCell"/>
</dbReference>
<comment type="similarity">
    <text evidence="2">Belongs to the major facilitator superfamily. Proton-dependent oligopeptide transporter (POT/PTR) (TC 2.A.17) family.</text>
</comment>
<evidence type="ECO:0000256" key="2">
    <source>
        <dbReference type="ARBA" id="ARBA00005982"/>
    </source>
</evidence>
<evidence type="ECO:0000256" key="3">
    <source>
        <dbReference type="ARBA" id="ARBA00022692"/>
    </source>
</evidence>
<sequence length="560" mass="62305">MENMEKDSSHVVQRKKGGLVTMPFIFANETSEKLAVVGFGTNMISYLTVQLHMPITKAANTLTNFSGTASLTPMIGAFIADSYAGRFWTITIASIIYLIGMTNLTISAILPKLRPPPCQVGAGGIRPCVVAFGADQFDETDPNQKTSTWKFFNWYYFFMGSSMLLAVTVIVYIQDNVGWGWGLGTPTVAMALSIIVFIIGYPLYRNMDPAGSPFTRLIQVCVAAFKKRNLPMLSDPKLLYENDELDAPISLAGRLLHTKHMKFLDKAAIVTAKDNINSSSKLNLWRLSTVHRVEELKTVIRMGPIWGSGILLITAYAQQGTFSLQQAKTMDRHITSSFQIPAGSMTVFTLTSMLTTIILYDRILIPLISRYTGVERGISFLTRMGIGFVISTLATLVAGFVEIKRKQAATDAGLLDKPHSIIPIHVYWLVPQYCLHGIAEAFMSIGHLEFFYDQAPESMRSTATALFWMSISAGNYTSTFLVYLVHKYTAGPGGSNWLPDRNLNKGKLEYFYWLITLLQVVNFVYYLLCAKFYTFKPVQVHNIKSDHATKDGGIELGSHV</sequence>
<keyword evidence="5 7" id="KW-0472">Membrane</keyword>
<gene>
    <name evidence="8" type="ORF">POM88_015116</name>
</gene>
<dbReference type="AlphaFoldDB" id="A0AAD8ILN3"/>
<evidence type="ECO:0000256" key="1">
    <source>
        <dbReference type="ARBA" id="ARBA00004141"/>
    </source>
</evidence>
<organism evidence="8 9">
    <name type="scientific">Heracleum sosnowskyi</name>
    <dbReference type="NCBI Taxonomy" id="360622"/>
    <lineage>
        <taxon>Eukaryota</taxon>
        <taxon>Viridiplantae</taxon>
        <taxon>Streptophyta</taxon>
        <taxon>Embryophyta</taxon>
        <taxon>Tracheophyta</taxon>
        <taxon>Spermatophyta</taxon>
        <taxon>Magnoliopsida</taxon>
        <taxon>eudicotyledons</taxon>
        <taxon>Gunneridae</taxon>
        <taxon>Pentapetalae</taxon>
        <taxon>asterids</taxon>
        <taxon>campanulids</taxon>
        <taxon>Apiales</taxon>
        <taxon>Apiaceae</taxon>
        <taxon>Apioideae</taxon>
        <taxon>apioid superclade</taxon>
        <taxon>Tordylieae</taxon>
        <taxon>Tordyliinae</taxon>
        <taxon>Heracleum</taxon>
    </lineage>
</organism>
<dbReference type="GO" id="GO:0022857">
    <property type="term" value="F:transmembrane transporter activity"/>
    <property type="evidence" value="ECO:0007669"/>
    <property type="project" value="InterPro"/>
</dbReference>
<evidence type="ECO:0000313" key="9">
    <source>
        <dbReference type="Proteomes" id="UP001237642"/>
    </source>
</evidence>
<dbReference type="Gene3D" id="1.20.1250.20">
    <property type="entry name" value="MFS general substrate transporter like domains"/>
    <property type="match status" value="1"/>
</dbReference>
<comment type="similarity">
    <text evidence="6">Belongs to the major facilitator superfamily. Phosphate:H(+) symporter (TC 2.A.1.9) family.</text>
</comment>
<evidence type="ECO:0000256" key="7">
    <source>
        <dbReference type="SAM" id="Phobius"/>
    </source>
</evidence>
<evidence type="ECO:0000256" key="5">
    <source>
        <dbReference type="ARBA" id="ARBA00023136"/>
    </source>
</evidence>
<dbReference type="InterPro" id="IPR036259">
    <property type="entry name" value="MFS_trans_sf"/>
</dbReference>
<dbReference type="PANTHER" id="PTHR11654">
    <property type="entry name" value="OLIGOPEPTIDE TRANSPORTER-RELATED"/>
    <property type="match status" value="1"/>
</dbReference>
<comment type="caution">
    <text evidence="8">The sequence shown here is derived from an EMBL/GenBank/DDBJ whole genome shotgun (WGS) entry which is preliminary data.</text>
</comment>
<dbReference type="Pfam" id="PF00854">
    <property type="entry name" value="PTR2"/>
    <property type="match status" value="1"/>
</dbReference>
<keyword evidence="9" id="KW-1185">Reference proteome</keyword>
<feature type="transmembrane region" description="Helical" evidence="7">
    <location>
        <begin position="179"/>
        <end position="204"/>
    </location>
</feature>
<dbReference type="Proteomes" id="UP001237642">
    <property type="component" value="Unassembled WGS sequence"/>
</dbReference>
<accession>A0AAD8ILN3</accession>
<keyword evidence="3 7" id="KW-0812">Transmembrane</keyword>